<dbReference type="EMBL" id="JADBGQ010000003">
    <property type="protein sequence ID" value="KAG5405162.1"/>
    <property type="molecule type" value="Genomic_DNA"/>
</dbReference>
<dbReference type="SUPFAM" id="SSF50182">
    <property type="entry name" value="Sm-like ribonucleoproteins"/>
    <property type="match status" value="1"/>
</dbReference>
<protein>
    <recommendedName>
        <fullName evidence="3">LSM domain-containing protein</fullName>
    </recommendedName>
</protein>
<comment type="caution">
    <text evidence="1">The sequence shown here is derived from an EMBL/GenBank/DDBJ whole genome shotgun (WGS) entry which is preliminary data.</text>
</comment>
<gene>
    <name evidence="1" type="primary">A03p032360.1_BraROA</name>
    <name evidence="1" type="ORF">IGI04_011281</name>
</gene>
<reference evidence="1 2" key="1">
    <citation type="submission" date="2021-03" db="EMBL/GenBank/DDBJ databases">
        <authorList>
            <person name="King G.J."/>
            <person name="Bancroft I."/>
            <person name="Baten A."/>
            <person name="Bloomfield J."/>
            <person name="Borpatragohain P."/>
            <person name="He Z."/>
            <person name="Irish N."/>
            <person name="Irwin J."/>
            <person name="Liu K."/>
            <person name="Mauleon R.P."/>
            <person name="Moore J."/>
            <person name="Morris R."/>
            <person name="Ostergaard L."/>
            <person name="Wang B."/>
            <person name="Wells R."/>
        </authorList>
    </citation>
    <scope>NUCLEOTIDE SEQUENCE [LARGE SCALE GENOMIC DNA]</scope>
    <source>
        <strain evidence="1">R-o-18</strain>
        <tissue evidence="1">Leaf</tissue>
    </source>
</reference>
<name>A0ABQ7N2L6_BRACM</name>
<evidence type="ECO:0008006" key="3">
    <source>
        <dbReference type="Google" id="ProtNLM"/>
    </source>
</evidence>
<dbReference type="Gene3D" id="2.30.30.100">
    <property type="match status" value="1"/>
</dbReference>
<keyword evidence="2" id="KW-1185">Reference proteome</keyword>
<proteinExistence type="predicted"/>
<organism evidence="1 2">
    <name type="scientific">Brassica rapa subsp. trilocularis</name>
    <dbReference type="NCBI Taxonomy" id="1813537"/>
    <lineage>
        <taxon>Eukaryota</taxon>
        <taxon>Viridiplantae</taxon>
        <taxon>Streptophyta</taxon>
        <taxon>Embryophyta</taxon>
        <taxon>Tracheophyta</taxon>
        <taxon>Spermatophyta</taxon>
        <taxon>Magnoliopsida</taxon>
        <taxon>eudicotyledons</taxon>
        <taxon>Gunneridae</taxon>
        <taxon>Pentapetalae</taxon>
        <taxon>rosids</taxon>
        <taxon>malvids</taxon>
        <taxon>Brassicales</taxon>
        <taxon>Brassicaceae</taxon>
        <taxon>Brassiceae</taxon>
        <taxon>Brassica</taxon>
    </lineage>
</organism>
<accession>A0ABQ7N2L6</accession>
<sequence>MKLVRFLMKLNNETVSVELKNGTIVHGTITVPLTSTMVAPSQALENMEKSLELYSQVVITGTLTSIKKDPLVSQSSTLLAVRIPELVENSTVSDEPTKPFEKRV</sequence>
<evidence type="ECO:0000313" key="2">
    <source>
        <dbReference type="Proteomes" id="UP000823674"/>
    </source>
</evidence>
<dbReference type="Proteomes" id="UP000823674">
    <property type="component" value="Chromosome A03"/>
</dbReference>
<dbReference type="InterPro" id="IPR010920">
    <property type="entry name" value="LSM_dom_sf"/>
</dbReference>
<evidence type="ECO:0000313" key="1">
    <source>
        <dbReference type="EMBL" id="KAG5405162.1"/>
    </source>
</evidence>